<dbReference type="PANTHER" id="PTHR11106:SF104">
    <property type="entry name" value="ADP-RIBOSE GLYCOHYDROLASE MACROD2"/>
    <property type="match status" value="1"/>
</dbReference>
<proteinExistence type="predicted"/>
<keyword evidence="1" id="KW-1133">Transmembrane helix</keyword>
<reference evidence="2 3" key="1">
    <citation type="journal article" date="2010" name="Nature">
        <title>The sequence and de novo assembly of the giant panda genome.</title>
        <authorList>
            <person name="Li R."/>
            <person name="Fan W."/>
            <person name="Tian G."/>
            <person name="Zhu H."/>
            <person name="He L."/>
            <person name="Cai J."/>
            <person name="Huang Q."/>
            <person name="Cai Q."/>
            <person name="Li B."/>
            <person name="Bai Y."/>
            <person name="Zhang Z."/>
            <person name="Zhang Y."/>
            <person name="Wang W."/>
            <person name="Li J."/>
            <person name="Wei F."/>
            <person name="Li H."/>
            <person name="Jian M."/>
            <person name="Li J."/>
            <person name="Zhang Z."/>
            <person name="Nielsen R."/>
            <person name="Li D."/>
            <person name="Gu W."/>
            <person name="Yang Z."/>
            <person name="Xuan Z."/>
            <person name="Ryder O.A."/>
            <person name="Leung F.C."/>
            <person name="Zhou Y."/>
            <person name="Cao J."/>
            <person name="Sun X."/>
            <person name="Fu Y."/>
            <person name="Fang X."/>
            <person name="Guo X."/>
            <person name="Wang B."/>
            <person name="Hou R."/>
            <person name="Shen F."/>
            <person name="Mu B."/>
            <person name="Ni P."/>
            <person name="Lin R."/>
            <person name="Qian W."/>
            <person name="Wang G."/>
            <person name="Yu C."/>
            <person name="Nie W."/>
            <person name="Wang J."/>
            <person name="Wu Z."/>
            <person name="Liang H."/>
            <person name="Min J."/>
            <person name="Wu Q."/>
            <person name="Cheng S."/>
            <person name="Ruan J."/>
            <person name="Wang M."/>
            <person name="Shi Z."/>
            <person name="Wen M."/>
            <person name="Liu B."/>
            <person name="Ren X."/>
            <person name="Zheng H."/>
            <person name="Dong D."/>
            <person name="Cook K."/>
            <person name="Shan G."/>
            <person name="Zhang H."/>
            <person name="Kosiol C."/>
            <person name="Xie X."/>
            <person name="Lu Z."/>
            <person name="Zheng H."/>
            <person name="Li Y."/>
            <person name="Steiner C.C."/>
            <person name="Lam T.T."/>
            <person name="Lin S."/>
            <person name="Zhang Q."/>
            <person name="Li G."/>
            <person name="Tian J."/>
            <person name="Gong T."/>
            <person name="Liu H."/>
            <person name="Zhang D."/>
            <person name="Fang L."/>
            <person name="Ye C."/>
            <person name="Zhang J."/>
            <person name="Hu W."/>
            <person name="Xu A."/>
            <person name="Ren Y."/>
            <person name="Zhang G."/>
            <person name="Bruford M.W."/>
            <person name="Li Q."/>
            <person name="Ma L."/>
            <person name="Guo Y."/>
            <person name="An N."/>
            <person name="Hu Y."/>
            <person name="Zheng Y."/>
            <person name="Shi Y."/>
            <person name="Li Z."/>
            <person name="Liu Q."/>
            <person name="Chen Y."/>
            <person name="Zhao J."/>
            <person name="Qu N."/>
            <person name="Zhao S."/>
            <person name="Tian F."/>
            <person name="Wang X."/>
            <person name="Wang H."/>
            <person name="Xu L."/>
            <person name="Liu X."/>
            <person name="Vinar T."/>
            <person name="Wang Y."/>
            <person name="Lam T.W."/>
            <person name="Yiu S.M."/>
            <person name="Liu S."/>
            <person name="Zhang H."/>
            <person name="Li D."/>
            <person name="Huang Y."/>
            <person name="Wang X."/>
            <person name="Yang G."/>
            <person name="Jiang Z."/>
            <person name="Wang J."/>
            <person name="Qin N."/>
            <person name="Li L."/>
            <person name="Li J."/>
            <person name="Bolund L."/>
            <person name="Kristiansen K."/>
            <person name="Wong G.K."/>
            <person name="Olson M."/>
            <person name="Zhang X."/>
            <person name="Li S."/>
            <person name="Yang H."/>
            <person name="Wang J."/>
            <person name="Wang J."/>
        </authorList>
    </citation>
    <scope>NUCLEOTIDE SEQUENCE [LARGE SCALE GENOMIC DNA]</scope>
</reference>
<keyword evidence="1" id="KW-0472">Membrane</keyword>
<dbReference type="GO" id="GO:0006974">
    <property type="term" value="P:DNA damage response"/>
    <property type="evidence" value="ECO:0007669"/>
    <property type="project" value="TreeGrafter"/>
</dbReference>
<feature type="transmembrane region" description="Helical" evidence="1">
    <location>
        <begin position="86"/>
        <end position="104"/>
    </location>
</feature>
<dbReference type="Gene3D" id="3.40.220.10">
    <property type="entry name" value="Leucine Aminopeptidase, subunit E, domain 1"/>
    <property type="match status" value="1"/>
</dbReference>
<evidence type="ECO:0000313" key="2">
    <source>
        <dbReference type="Ensembl" id="ENSAMEP00000025180.1"/>
    </source>
</evidence>
<dbReference type="GO" id="GO:0042278">
    <property type="term" value="P:purine nucleoside metabolic process"/>
    <property type="evidence" value="ECO:0007669"/>
    <property type="project" value="TreeGrafter"/>
</dbReference>
<dbReference type="Ensembl" id="ENSAMET00000033374.1">
    <property type="protein sequence ID" value="ENSAMEP00000025180.1"/>
    <property type="gene ID" value="ENSAMEG00000005079.2"/>
</dbReference>
<dbReference type="PANTHER" id="PTHR11106">
    <property type="entry name" value="GANGLIOSIDE INDUCED DIFFERENTIATION ASSOCIATED PROTEIN 2-RELATED"/>
    <property type="match status" value="1"/>
</dbReference>
<dbReference type="InterPro" id="IPR043472">
    <property type="entry name" value="Macro_dom-like"/>
</dbReference>
<dbReference type="GeneTree" id="ENSGT00940000157404"/>
<evidence type="ECO:0000256" key="1">
    <source>
        <dbReference type="SAM" id="Phobius"/>
    </source>
</evidence>
<dbReference type="AlphaFoldDB" id="A0A7N5JGL3"/>
<sequence length="215" mass="25672">MYPSNKKKKVWREEKERLLKMTLEERRKEYIRDYVPLNTILSWKEEMKGKSQNDEENTQETSQVKKSLSEKVSLYRGDITLLEVDAIVNAGEYLIFLCVMYLLYKYYFKIFFINRNISILEKDVLPGIEIPYVLPFWIRNTEDLFYVCVAVDLLTHGIHAKLRLGYCATGKVVDCCRKFFRKNFRSSIIVGYMLELIIGQHKNKFIKVFLSFEEW</sequence>
<dbReference type="GO" id="GO:0005654">
    <property type="term" value="C:nucleoplasm"/>
    <property type="evidence" value="ECO:0007669"/>
    <property type="project" value="TreeGrafter"/>
</dbReference>
<accession>A0A7N5JGL3</accession>
<organism evidence="2 3">
    <name type="scientific">Ailuropoda melanoleuca</name>
    <name type="common">Giant panda</name>
    <dbReference type="NCBI Taxonomy" id="9646"/>
    <lineage>
        <taxon>Eukaryota</taxon>
        <taxon>Metazoa</taxon>
        <taxon>Chordata</taxon>
        <taxon>Craniata</taxon>
        <taxon>Vertebrata</taxon>
        <taxon>Euteleostomi</taxon>
        <taxon>Mammalia</taxon>
        <taxon>Eutheria</taxon>
        <taxon>Laurasiatheria</taxon>
        <taxon>Carnivora</taxon>
        <taxon>Caniformia</taxon>
        <taxon>Ursidae</taxon>
        <taxon>Ailuropoda</taxon>
    </lineage>
</organism>
<dbReference type="SUPFAM" id="SSF52949">
    <property type="entry name" value="Macro domain-like"/>
    <property type="match status" value="1"/>
</dbReference>
<reference evidence="2" key="3">
    <citation type="submission" date="2025-09" db="UniProtKB">
        <authorList>
            <consortium name="Ensembl"/>
        </authorList>
    </citation>
    <scope>IDENTIFICATION</scope>
</reference>
<dbReference type="GO" id="GO:0140293">
    <property type="term" value="F:ADP-ribosylglutamate hydrolase activity"/>
    <property type="evidence" value="ECO:0007669"/>
    <property type="project" value="TreeGrafter"/>
</dbReference>
<reference evidence="2" key="2">
    <citation type="submission" date="2025-08" db="UniProtKB">
        <authorList>
            <consortium name="Ensembl"/>
        </authorList>
    </citation>
    <scope>IDENTIFICATION</scope>
</reference>
<protein>
    <submittedName>
        <fullName evidence="2">Mono-ADP ribosylhydrolase 2</fullName>
    </submittedName>
</protein>
<dbReference type="GO" id="GO:0140291">
    <property type="term" value="P:peptidyl-glutamate ADP-deribosylation"/>
    <property type="evidence" value="ECO:0007669"/>
    <property type="project" value="TreeGrafter"/>
</dbReference>
<keyword evidence="3" id="KW-1185">Reference proteome</keyword>
<evidence type="ECO:0000313" key="3">
    <source>
        <dbReference type="Proteomes" id="UP000008912"/>
    </source>
</evidence>
<keyword evidence="1" id="KW-0812">Transmembrane</keyword>
<dbReference type="Proteomes" id="UP000008912">
    <property type="component" value="Unassembled WGS sequence"/>
</dbReference>
<gene>
    <name evidence="2" type="primary">MACROD2</name>
</gene>
<name>A0A7N5JGL3_AILME</name>